<dbReference type="UniPathway" id="UPA00196"/>
<keyword evidence="8 11" id="KW-1133">Transmembrane helix</keyword>
<dbReference type="OrthoDB" id="272139at2759"/>
<feature type="transmembrane region" description="Helical" evidence="11">
    <location>
        <begin position="493"/>
        <end position="519"/>
    </location>
</feature>
<keyword evidence="9 11" id="KW-0472">Membrane</keyword>
<feature type="transmembrane region" description="Helical" evidence="11">
    <location>
        <begin position="919"/>
        <end position="942"/>
    </location>
</feature>
<accession>A0A6J1P962</accession>
<dbReference type="RefSeq" id="XP_023954365.2">
    <property type="nucleotide sequence ID" value="XM_024098597.2"/>
</dbReference>
<feature type="transmembrane region" description="Helical" evidence="11">
    <location>
        <begin position="837"/>
        <end position="863"/>
    </location>
</feature>
<gene>
    <name evidence="13" type="primary">LOC112057978</name>
</gene>
<evidence type="ECO:0000256" key="6">
    <source>
        <dbReference type="ARBA" id="ARBA00022692"/>
    </source>
</evidence>
<feature type="transmembrane region" description="Helical" evidence="11">
    <location>
        <begin position="614"/>
        <end position="631"/>
    </location>
</feature>
<keyword evidence="6 11" id="KW-0812">Transmembrane</keyword>
<feature type="transmembrane region" description="Helical" evidence="11">
    <location>
        <begin position="525"/>
        <end position="546"/>
    </location>
</feature>
<dbReference type="Proteomes" id="UP001652582">
    <property type="component" value="Chromosome 20"/>
</dbReference>
<evidence type="ECO:0000256" key="2">
    <source>
        <dbReference type="ARBA" id="ARBA00004687"/>
    </source>
</evidence>
<evidence type="ECO:0000256" key="10">
    <source>
        <dbReference type="ARBA" id="ARBA00023180"/>
    </source>
</evidence>
<dbReference type="CDD" id="cd16023">
    <property type="entry name" value="GPI_EPT_3"/>
    <property type="match status" value="1"/>
</dbReference>
<organism evidence="12 13">
    <name type="scientific">Bicyclus anynana</name>
    <name type="common">Squinting bush brown butterfly</name>
    <dbReference type="NCBI Taxonomy" id="110368"/>
    <lineage>
        <taxon>Eukaryota</taxon>
        <taxon>Metazoa</taxon>
        <taxon>Ecdysozoa</taxon>
        <taxon>Arthropoda</taxon>
        <taxon>Hexapoda</taxon>
        <taxon>Insecta</taxon>
        <taxon>Pterygota</taxon>
        <taxon>Neoptera</taxon>
        <taxon>Endopterygota</taxon>
        <taxon>Lepidoptera</taxon>
        <taxon>Glossata</taxon>
        <taxon>Ditrysia</taxon>
        <taxon>Papilionoidea</taxon>
        <taxon>Nymphalidae</taxon>
        <taxon>Satyrinae</taxon>
        <taxon>Satyrini</taxon>
        <taxon>Mycalesina</taxon>
        <taxon>Bicyclus</taxon>
    </lineage>
</organism>
<feature type="transmembrane region" description="Helical" evidence="11">
    <location>
        <begin position="567"/>
        <end position="585"/>
    </location>
</feature>
<evidence type="ECO:0000256" key="5">
    <source>
        <dbReference type="ARBA" id="ARBA00022679"/>
    </source>
</evidence>
<dbReference type="GeneID" id="112057978"/>
<feature type="transmembrane region" description="Helical" evidence="11">
    <location>
        <begin position="651"/>
        <end position="669"/>
    </location>
</feature>
<name>A0A6J1P962_BICAN</name>
<keyword evidence="12" id="KW-1185">Reference proteome</keyword>
<dbReference type="GO" id="GO:0006506">
    <property type="term" value="P:GPI anchor biosynthetic process"/>
    <property type="evidence" value="ECO:0007669"/>
    <property type="project" value="UniProtKB-UniPathway"/>
</dbReference>
<evidence type="ECO:0000256" key="9">
    <source>
        <dbReference type="ARBA" id="ARBA00023136"/>
    </source>
</evidence>
<dbReference type="Gene3D" id="3.40.720.10">
    <property type="entry name" value="Alkaline Phosphatase, subunit A"/>
    <property type="match status" value="1"/>
</dbReference>
<keyword evidence="7" id="KW-0256">Endoplasmic reticulum</keyword>
<protein>
    <submittedName>
        <fullName evidence="13">GPI ethanolamine phosphate transferase 3 isoform X1</fullName>
    </submittedName>
</protein>
<comment type="subcellular location">
    <subcellularLocation>
        <location evidence="1">Endoplasmic reticulum membrane</location>
        <topology evidence="1">Multi-pass membrane protein</topology>
    </subcellularLocation>
</comment>
<keyword evidence="4" id="KW-0337">GPI-anchor biosynthesis</keyword>
<evidence type="ECO:0000256" key="1">
    <source>
        <dbReference type="ARBA" id="ARBA00004477"/>
    </source>
</evidence>
<dbReference type="PANTHER" id="PTHR23071">
    <property type="entry name" value="PHOSPHATIDYLINOSITOL GLYCAN"/>
    <property type="match status" value="1"/>
</dbReference>
<feature type="transmembrane region" description="Helical" evidence="11">
    <location>
        <begin position="591"/>
        <end position="607"/>
    </location>
</feature>
<feature type="transmembrane region" description="Helical" evidence="11">
    <location>
        <begin position="707"/>
        <end position="724"/>
    </location>
</feature>
<feature type="transmembrane region" description="Helical" evidence="11">
    <location>
        <begin position="12"/>
        <end position="32"/>
    </location>
</feature>
<feature type="transmembrane region" description="Helical" evidence="11">
    <location>
        <begin position="875"/>
        <end position="904"/>
    </location>
</feature>
<dbReference type="PANTHER" id="PTHR23071:SF1">
    <property type="entry name" value="GPI ETHANOLAMINE PHOSPHATE TRANSFERASE 3"/>
    <property type="match status" value="1"/>
</dbReference>
<dbReference type="InterPro" id="IPR002591">
    <property type="entry name" value="Phosphodiest/P_Trfase"/>
</dbReference>
<dbReference type="GO" id="GO:0005789">
    <property type="term" value="C:endoplasmic reticulum membrane"/>
    <property type="evidence" value="ECO:0007669"/>
    <property type="project" value="UniProtKB-SubCell"/>
</dbReference>
<keyword evidence="5 13" id="KW-0808">Transferase</keyword>
<keyword evidence="10" id="KW-0325">Glycoprotein</keyword>
<dbReference type="Pfam" id="PF01663">
    <property type="entry name" value="Phosphodiest"/>
    <property type="match status" value="1"/>
</dbReference>
<feature type="transmembrane region" description="Helical" evidence="11">
    <location>
        <begin position="463"/>
        <end position="481"/>
    </location>
</feature>
<evidence type="ECO:0000256" key="8">
    <source>
        <dbReference type="ARBA" id="ARBA00022989"/>
    </source>
</evidence>
<proteinExistence type="inferred from homology"/>
<evidence type="ECO:0000256" key="4">
    <source>
        <dbReference type="ARBA" id="ARBA00022502"/>
    </source>
</evidence>
<comment type="similarity">
    <text evidence="3">Belongs to the PIGG/PIGN/PIGO family. PIGO subfamily.</text>
</comment>
<dbReference type="InterPro" id="IPR037675">
    <property type="entry name" value="PIG-O_N"/>
</dbReference>
<dbReference type="GO" id="GO:0051377">
    <property type="term" value="F:mannose-ethanolamine phosphotransferase activity"/>
    <property type="evidence" value="ECO:0007669"/>
    <property type="project" value="InterPro"/>
</dbReference>
<evidence type="ECO:0000313" key="12">
    <source>
        <dbReference type="Proteomes" id="UP001652582"/>
    </source>
</evidence>
<feature type="transmembrane region" description="Helical" evidence="11">
    <location>
        <begin position="736"/>
        <end position="754"/>
    </location>
</feature>
<comment type="pathway">
    <text evidence="2">Glycolipid biosynthesis; glycosylphosphatidylinositol-anchor biosynthesis.</text>
</comment>
<dbReference type="InterPro" id="IPR017850">
    <property type="entry name" value="Alkaline_phosphatase_core_sf"/>
</dbReference>
<dbReference type="SUPFAM" id="SSF53649">
    <property type="entry name" value="Alkaline phosphatase-like"/>
    <property type="match status" value="1"/>
</dbReference>
<reference evidence="13" key="1">
    <citation type="submission" date="2025-08" db="UniProtKB">
        <authorList>
            <consortium name="RefSeq"/>
        </authorList>
    </citation>
    <scope>IDENTIFICATION</scope>
</reference>
<sequence length="951" mass="104891">MKMKEKWNFIIYLVWFSYLILSAVLMFGQGFLLSRKTLSDVSECVPLEKFGCDGHENSSIKLPCSDDDKIRRILSYSGSPIVCAPKKNKVALILVDALRYDFTEYDKNNASPLYYQNRLPVIRRTVDKWPNRARIFRFMADPPTTTLQRIKALVTGSLPTFVDMSSNFAAMEIQEDNVIDQIVNQGNKAVLLGDDTWARLMPSRWHRSHALYSFHTWDLDTVDNEVDSKIYDELKKTDWDLLVAHYLGVDHAGHRYGPNHPEMARKLKETNARIEKFIEALPQDVILYVIGDHGMTETDSQEWKSTDGDHGGESKAERTAALFAYYGLGFAGDESDRAIGREVQQTDLAPTVSAALGRPPPAPSLGNLLLPVLPNMPVTHTLLHLSNNLKQVTQYLVRYGEESQQISSDKLAQLINATRAQIDLATEVYTQPELRAYISDVRNLMDKVRGAFREVWVEFDSLAMLRALLLLLLAVFFNWIVTEGIPVEHIPNVFSSTFVPSGLIAMAVCISFCFTLDYFEMIDNLGHAIILSTGLVSGAMTCLLVITHWDGITQRWSEGRSQFYERFARTALFASAAILVSNSYIIEEGATLSYLALTVLGLLAWNVRTMKSLLLWAGFGFVMVLTRSYRGCREEQGDCWTSGEGISTGNASRAALVLALGSVAAVIAIARRHVGWRGYGVVIAGIFACSHWAVGWGSLGSPSRSRMLARGAWLVIVAMFALLWKKDGKGPTMPLVVGGLLLYLANTLVLGAAFAPTAGLALLSGFIALNVVPMLKTEGSTKFSLTTRCSSSMACLWALLASYHFYGTGHHATLGHVRWAAVFHAGDPNYTPLGTPISVALMFVYLFGMPLMFGATVPLLALWGRNGAGSLGPRTQLLAVFSLCLKFALCFAVRVFACALSATIHCRHLMIWGVFTPKLLFEVGSCTAALLGALIGATLTAWHVPSQVRSS</sequence>
<feature type="transmembrane region" description="Helical" evidence="11">
    <location>
        <begin position="789"/>
        <end position="806"/>
    </location>
</feature>
<evidence type="ECO:0000256" key="3">
    <source>
        <dbReference type="ARBA" id="ARBA00008695"/>
    </source>
</evidence>
<dbReference type="AlphaFoldDB" id="A0A6J1P962"/>
<evidence type="ECO:0000256" key="11">
    <source>
        <dbReference type="SAM" id="Phobius"/>
    </source>
</evidence>
<dbReference type="InterPro" id="IPR039524">
    <property type="entry name" value="PIGO/GPI13"/>
</dbReference>
<feature type="transmembrane region" description="Helical" evidence="11">
    <location>
        <begin position="676"/>
        <end position="695"/>
    </location>
</feature>
<evidence type="ECO:0000256" key="7">
    <source>
        <dbReference type="ARBA" id="ARBA00022824"/>
    </source>
</evidence>
<evidence type="ECO:0000313" key="13">
    <source>
        <dbReference type="RefSeq" id="XP_023954365.2"/>
    </source>
</evidence>
<dbReference type="KEGG" id="bany:112057978"/>